<evidence type="ECO:0000313" key="2">
    <source>
        <dbReference type="EMBL" id="NOV50628.1"/>
    </source>
</evidence>
<reference evidence="2" key="1">
    <citation type="submission" date="2020-03" db="EMBL/GenBank/DDBJ databases">
        <title>Transcriptomic Profiling of the Digestive Tract of the Rat Flea, Xenopsylla cheopis, Following Blood Feeding and Infection with Yersinia pestis.</title>
        <authorList>
            <person name="Bland D.M."/>
            <person name="Martens C.A."/>
            <person name="Virtaneva K."/>
            <person name="Kanakabandi K."/>
            <person name="Long D."/>
            <person name="Rosenke R."/>
            <person name="Saturday G.A."/>
            <person name="Hoyt F.H."/>
            <person name="Bruno D.P."/>
            <person name="Ribeiro J.M.C."/>
            <person name="Hinnebusch J."/>
        </authorList>
    </citation>
    <scope>NUCLEOTIDE SEQUENCE</scope>
</reference>
<proteinExistence type="predicted"/>
<name>A0A6M2DZY2_XENCH</name>
<feature type="chain" id="PRO_5026773532" evidence="1">
    <location>
        <begin position="22"/>
        <end position="91"/>
    </location>
</feature>
<evidence type="ECO:0000256" key="1">
    <source>
        <dbReference type="SAM" id="SignalP"/>
    </source>
</evidence>
<dbReference type="EMBL" id="GIIL01006902">
    <property type="protein sequence ID" value="NOV50628.1"/>
    <property type="molecule type" value="Transcribed_RNA"/>
</dbReference>
<accession>A0A6M2DZY2</accession>
<keyword evidence="1" id="KW-0732">Signal</keyword>
<dbReference type="AlphaFoldDB" id="A0A6M2DZY2"/>
<feature type="signal peptide" evidence="1">
    <location>
        <begin position="1"/>
        <end position="21"/>
    </location>
</feature>
<sequence length="91" mass="10369">MHLKTKILFLSIFIFINTVLAYDPEDKKLETVLPAKGTFEAFYPKGEPRGSARASHYHGSFFKYRNPALIGAKNAAAYGYRFDGGRRFNFD</sequence>
<organism evidence="2">
    <name type="scientific">Xenopsylla cheopis</name>
    <name type="common">Oriental rat flea</name>
    <name type="synonym">Pulex cheopis</name>
    <dbReference type="NCBI Taxonomy" id="163159"/>
    <lineage>
        <taxon>Eukaryota</taxon>
        <taxon>Metazoa</taxon>
        <taxon>Ecdysozoa</taxon>
        <taxon>Arthropoda</taxon>
        <taxon>Hexapoda</taxon>
        <taxon>Insecta</taxon>
        <taxon>Pterygota</taxon>
        <taxon>Neoptera</taxon>
        <taxon>Endopterygota</taxon>
        <taxon>Siphonaptera</taxon>
        <taxon>Pulicidae</taxon>
        <taxon>Xenopsyllinae</taxon>
        <taxon>Xenopsylla</taxon>
    </lineage>
</organism>
<protein>
    <submittedName>
        <fullName evidence="2">Putative secreted protein</fullName>
    </submittedName>
</protein>